<evidence type="ECO:0000256" key="3">
    <source>
        <dbReference type="ARBA" id="ARBA00016574"/>
    </source>
</evidence>
<evidence type="ECO:0000256" key="2">
    <source>
        <dbReference type="ARBA" id="ARBA00011010"/>
    </source>
</evidence>
<dbReference type="Pfam" id="PF01302">
    <property type="entry name" value="CAP_GLY"/>
    <property type="match status" value="1"/>
</dbReference>
<sequence length="135" mass="14387">MADGKSVKVGTRVELTDKGLVGTVAYVGTTLFSSGKWIGVILDEEKGKNNGTVQGKTYFSCDPNHGIFVRQSQISVIDEGSGRTTPVSTPTTTKLPASSIKKSGIRPPSYAGKNEHLTNAVSARRNLCERMMGVL</sequence>
<evidence type="ECO:0000256" key="8">
    <source>
        <dbReference type="ARBA" id="ARBA00023212"/>
    </source>
</evidence>
<gene>
    <name evidence="11" type="ORF">CGI_10015530</name>
</gene>
<name>K1R1G4_MAGGI</name>
<evidence type="ECO:0000259" key="10">
    <source>
        <dbReference type="PROSITE" id="PS50245"/>
    </source>
</evidence>
<protein>
    <recommendedName>
        <fullName evidence="3">Dynactin subunit 1</fullName>
    </recommendedName>
</protein>
<dbReference type="HOGENOM" id="CLU_1887723_0_0_1"/>
<evidence type="ECO:0000256" key="6">
    <source>
        <dbReference type="ARBA" id="ARBA00023017"/>
    </source>
</evidence>
<evidence type="ECO:0000256" key="5">
    <source>
        <dbReference type="ARBA" id="ARBA00022701"/>
    </source>
</evidence>
<keyword evidence="5" id="KW-0493">Microtubule</keyword>
<dbReference type="GO" id="GO:0000132">
    <property type="term" value="P:establishment of mitotic spindle orientation"/>
    <property type="evidence" value="ECO:0007669"/>
    <property type="project" value="TreeGrafter"/>
</dbReference>
<dbReference type="InterPro" id="IPR000938">
    <property type="entry name" value="CAP-Gly_domain"/>
</dbReference>
<comment type="similarity">
    <text evidence="2">Belongs to the dynactin 150 kDa subunit family.</text>
</comment>
<organism evidence="11">
    <name type="scientific">Magallana gigas</name>
    <name type="common">Pacific oyster</name>
    <name type="synonym">Crassostrea gigas</name>
    <dbReference type="NCBI Taxonomy" id="29159"/>
    <lineage>
        <taxon>Eukaryota</taxon>
        <taxon>Metazoa</taxon>
        <taxon>Spiralia</taxon>
        <taxon>Lophotrochozoa</taxon>
        <taxon>Mollusca</taxon>
        <taxon>Bivalvia</taxon>
        <taxon>Autobranchia</taxon>
        <taxon>Pteriomorphia</taxon>
        <taxon>Ostreida</taxon>
        <taxon>Ostreoidea</taxon>
        <taxon>Ostreidae</taxon>
        <taxon>Magallana</taxon>
    </lineage>
</organism>
<dbReference type="GO" id="GO:0000776">
    <property type="term" value="C:kinetochore"/>
    <property type="evidence" value="ECO:0007669"/>
    <property type="project" value="TreeGrafter"/>
</dbReference>
<evidence type="ECO:0000256" key="9">
    <source>
        <dbReference type="SAM" id="MobiDB-lite"/>
    </source>
</evidence>
<dbReference type="GO" id="GO:0007097">
    <property type="term" value="P:nuclear migration"/>
    <property type="evidence" value="ECO:0007669"/>
    <property type="project" value="TreeGrafter"/>
</dbReference>
<evidence type="ECO:0000313" key="11">
    <source>
        <dbReference type="EMBL" id="EKC43072.1"/>
    </source>
</evidence>
<keyword evidence="7" id="KW-0175">Coiled coil</keyword>
<feature type="compositionally biased region" description="Low complexity" evidence="9">
    <location>
        <begin position="84"/>
        <end position="93"/>
    </location>
</feature>
<feature type="region of interest" description="Disordered" evidence="9">
    <location>
        <begin position="79"/>
        <end position="113"/>
    </location>
</feature>
<dbReference type="GO" id="GO:0030424">
    <property type="term" value="C:axon"/>
    <property type="evidence" value="ECO:0007669"/>
    <property type="project" value="TreeGrafter"/>
</dbReference>
<evidence type="ECO:0000256" key="1">
    <source>
        <dbReference type="ARBA" id="ARBA00004186"/>
    </source>
</evidence>
<dbReference type="SUPFAM" id="SSF74924">
    <property type="entry name" value="Cap-Gly domain"/>
    <property type="match status" value="1"/>
</dbReference>
<dbReference type="EMBL" id="JH816290">
    <property type="protein sequence ID" value="EKC43072.1"/>
    <property type="molecule type" value="Genomic_DNA"/>
</dbReference>
<dbReference type="GO" id="GO:0005874">
    <property type="term" value="C:microtubule"/>
    <property type="evidence" value="ECO:0007669"/>
    <property type="project" value="UniProtKB-KW"/>
</dbReference>
<evidence type="ECO:0000256" key="7">
    <source>
        <dbReference type="ARBA" id="ARBA00023054"/>
    </source>
</evidence>
<dbReference type="GO" id="GO:0030286">
    <property type="term" value="C:dynein complex"/>
    <property type="evidence" value="ECO:0007669"/>
    <property type="project" value="UniProtKB-KW"/>
</dbReference>
<dbReference type="PROSITE" id="PS50245">
    <property type="entry name" value="CAP_GLY_2"/>
    <property type="match status" value="1"/>
</dbReference>
<reference evidence="11" key="1">
    <citation type="journal article" date="2012" name="Nature">
        <title>The oyster genome reveals stress adaptation and complexity of shell formation.</title>
        <authorList>
            <person name="Zhang G."/>
            <person name="Fang X."/>
            <person name="Guo X."/>
            <person name="Li L."/>
            <person name="Luo R."/>
            <person name="Xu F."/>
            <person name="Yang P."/>
            <person name="Zhang L."/>
            <person name="Wang X."/>
            <person name="Qi H."/>
            <person name="Xiong Z."/>
            <person name="Que H."/>
            <person name="Xie Y."/>
            <person name="Holland P.W."/>
            <person name="Paps J."/>
            <person name="Zhu Y."/>
            <person name="Wu F."/>
            <person name="Chen Y."/>
            <person name="Wang J."/>
            <person name="Peng C."/>
            <person name="Meng J."/>
            <person name="Yang L."/>
            <person name="Liu J."/>
            <person name="Wen B."/>
            <person name="Zhang N."/>
            <person name="Huang Z."/>
            <person name="Zhu Q."/>
            <person name="Feng Y."/>
            <person name="Mount A."/>
            <person name="Hedgecock D."/>
            <person name="Xu Z."/>
            <person name="Liu Y."/>
            <person name="Domazet-Loso T."/>
            <person name="Du Y."/>
            <person name="Sun X."/>
            <person name="Zhang S."/>
            <person name="Liu B."/>
            <person name="Cheng P."/>
            <person name="Jiang X."/>
            <person name="Li J."/>
            <person name="Fan D."/>
            <person name="Wang W."/>
            <person name="Fu W."/>
            <person name="Wang T."/>
            <person name="Wang B."/>
            <person name="Zhang J."/>
            <person name="Peng Z."/>
            <person name="Li Y."/>
            <person name="Li N."/>
            <person name="Wang J."/>
            <person name="Chen M."/>
            <person name="He Y."/>
            <person name="Tan F."/>
            <person name="Song X."/>
            <person name="Zheng Q."/>
            <person name="Huang R."/>
            <person name="Yang H."/>
            <person name="Du X."/>
            <person name="Chen L."/>
            <person name="Yang M."/>
            <person name="Gaffney P.M."/>
            <person name="Wang S."/>
            <person name="Luo L."/>
            <person name="She Z."/>
            <person name="Ming Y."/>
            <person name="Huang W."/>
            <person name="Zhang S."/>
            <person name="Huang B."/>
            <person name="Zhang Y."/>
            <person name="Qu T."/>
            <person name="Ni P."/>
            <person name="Miao G."/>
            <person name="Wang J."/>
            <person name="Wang Q."/>
            <person name="Steinberg C.E."/>
            <person name="Wang H."/>
            <person name="Li N."/>
            <person name="Qian L."/>
            <person name="Zhang G."/>
            <person name="Li Y."/>
            <person name="Yang H."/>
            <person name="Liu X."/>
            <person name="Wang J."/>
            <person name="Yin Y."/>
            <person name="Wang J."/>
        </authorList>
    </citation>
    <scope>NUCLEOTIDE SEQUENCE [LARGE SCALE GENOMIC DNA]</scope>
    <source>
        <strain evidence="11">05x7-T-G4-1.051#20</strain>
    </source>
</reference>
<proteinExistence type="inferred from homology"/>
<dbReference type="PANTHER" id="PTHR18916">
    <property type="entry name" value="DYNACTIN 1-RELATED MICROTUBULE-BINDING"/>
    <property type="match status" value="1"/>
</dbReference>
<dbReference type="PROSITE" id="PS00845">
    <property type="entry name" value="CAP_GLY_1"/>
    <property type="match status" value="1"/>
</dbReference>
<dbReference type="InterPro" id="IPR036859">
    <property type="entry name" value="CAP-Gly_dom_sf"/>
</dbReference>
<evidence type="ECO:0000256" key="4">
    <source>
        <dbReference type="ARBA" id="ARBA00022490"/>
    </source>
</evidence>
<comment type="subcellular location">
    <subcellularLocation>
        <location evidence="1">Cytoplasm</location>
        <location evidence="1">Cytoskeleton</location>
        <location evidence="1">Spindle</location>
    </subcellularLocation>
</comment>
<dbReference type="GO" id="GO:0000922">
    <property type="term" value="C:spindle pole"/>
    <property type="evidence" value="ECO:0007669"/>
    <property type="project" value="TreeGrafter"/>
</dbReference>
<feature type="domain" description="CAP-Gly" evidence="10">
    <location>
        <begin position="28"/>
        <end position="70"/>
    </location>
</feature>
<dbReference type="GO" id="GO:0008017">
    <property type="term" value="F:microtubule binding"/>
    <property type="evidence" value="ECO:0007669"/>
    <property type="project" value="UniProtKB-ARBA"/>
</dbReference>
<dbReference type="AlphaFoldDB" id="K1R1G4"/>
<keyword evidence="6" id="KW-0243">Dynein</keyword>
<dbReference type="PANTHER" id="PTHR18916:SF6">
    <property type="entry name" value="DYNACTIN SUBUNIT 1"/>
    <property type="match status" value="1"/>
</dbReference>
<dbReference type="Gene3D" id="2.30.30.190">
    <property type="entry name" value="CAP Gly-rich-like domain"/>
    <property type="match status" value="1"/>
</dbReference>
<accession>K1R1G4</accession>
<dbReference type="InParanoid" id="K1R1G4"/>
<keyword evidence="4" id="KW-0963">Cytoplasm</keyword>
<dbReference type="FunFam" id="2.30.30.190:FF:000003">
    <property type="entry name" value="dynactin subunit 1 isoform X1"/>
    <property type="match status" value="1"/>
</dbReference>
<keyword evidence="8" id="KW-0206">Cytoskeleton</keyword>
<dbReference type="SMART" id="SM01052">
    <property type="entry name" value="CAP_GLY"/>
    <property type="match status" value="1"/>
</dbReference>